<dbReference type="AlphaFoldDB" id="A0A9P4QKT2"/>
<keyword evidence="2" id="KW-1185">Reference proteome</keyword>
<evidence type="ECO:0000313" key="2">
    <source>
        <dbReference type="Proteomes" id="UP000799444"/>
    </source>
</evidence>
<dbReference type="InterPro" id="IPR014347">
    <property type="entry name" value="Tautomerase/MIF_sf"/>
</dbReference>
<dbReference type="Gene3D" id="3.30.429.10">
    <property type="entry name" value="Macrophage Migration Inhibitory Factor"/>
    <property type="match status" value="1"/>
</dbReference>
<evidence type="ECO:0000313" key="1">
    <source>
        <dbReference type="EMBL" id="KAF2728304.1"/>
    </source>
</evidence>
<dbReference type="EMBL" id="ML996286">
    <property type="protein sequence ID" value="KAF2728304.1"/>
    <property type="molecule type" value="Genomic_DNA"/>
</dbReference>
<dbReference type="Proteomes" id="UP000799444">
    <property type="component" value="Unassembled WGS sequence"/>
</dbReference>
<protein>
    <submittedName>
        <fullName evidence="1">Uncharacterized protein</fullName>
    </submittedName>
</protein>
<comment type="caution">
    <text evidence="1">The sequence shown here is derived from an EMBL/GenBank/DDBJ whole genome shotgun (WGS) entry which is preliminary data.</text>
</comment>
<reference evidence="1" key="1">
    <citation type="journal article" date="2020" name="Stud. Mycol.">
        <title>101 Dothideomycetes genomes: a test case for predicting lifestyles and emergence of pathogens.</title>
        <authorList>
            <person name="Haridas S."/>
            <person name="Albert R."/>
            <person name="Binder M."/>
            <person name="Bloem J."/>
            <person name="Labutti K."/>
            <person name="Salamov A."/>
            <person name="Andreopoulos B."/>
            <person name="Baker S."/>
            <person name="Barry K."/>
            <person name="Bills G."/>
            <person name="Bluhm B."/>
            <person name="Cannon C."/>
            <person name="Castanera R."/>
            <person name="Culley D."/>
            <person name="Daum C."/>
            <person name="Ezra D."/>
            <person name="Gonzalez J."/>
            <person name="Henrissat B."/>
            <person name="Kuo A."/>
            <person name="Liang C."/>
            <person name="Lipzen A."/>
            <person name="Lutzoni F."/>
            <person name="Magnuson J."/>
            <person name="Mondo S."/>
            <person name="Nolan M."/>
            <person name="Ohm R."/>
            <person name="Pangilinan J."/>
            <person name="Park H.-J."/>
            <person name="Ramirez L."/>
            <person name="Alfaro M."/>
            <person name="Sun H."/>
            <person name="Tritt A."/>
            <person name="Yoshinaga Y."/>
            <person name="Zwiers L.-H."/>
            <person name="Turgeon B."/>
            <person name="Goodwin S."/>
            <person name="Spatafora J."/>
            <person name="Crous P."/>
            <person name="Grigoriev I."/>
        </authorList>
    </citation>
    <scope>NUCLEOTIDE SEQUENCE</scope>
    <source>
        <strain evidence="1">CBS 125425</strain>
    </source>
</reference>
<organism evidence="1 2">
    <name type="scientific">Polyplosphaeria fusca</name>
    <dbReference type="NCBI Taxonomy" id="682080"/>
    <lineage>
        <taxon>Eukaryota</taxon>
        <taxon>Fungi</taxon>
        <taxon>Dikarya</taxon>
        <taxon>Ascomycota</taxon>
        <taxon>Pezizomycotina</taxon>
        <taxon>Dothideomycetes</taxon>
        <taxon>Pleosporomycetidae</taxon>
        <taxon>Pleosporales</taxon>
        <taxon>Tetraplosphaeriaceae</taxon>
        <taxon>Polyplosphaeria</taxon>
    </lineage>
</organism>
<dbReference type="OrthoDB" id="9981319at2759"/>
<name>A0A9P4QKT2_9PLEO</name>
<proteinExistence type="predicted"/>
<gene>
    <name evidence="1" type="ORF">EJ04DRAFT_104592</name>
</gene>
<accession>A0A9P4QKT2</accession>
<sequence length="214" mass="24147">MAQYEFNHTCDITESQQLSLAMAVTNLHCKYFATPSMFVNVIFKKTREGDAHFVGGKKVICRSPTPRYPLTSPPPAFSVYRTRNNFPPPRLPRPQQIGGNFLLAHLRPHLGTSRSDHDALISDISCVWTRIVKPPLSSYASHDMQSLDDPFALHTVFLLHDIYTGTKMGMTVPRAVDDLAWAFANMEQIKRRMHSGEDAMRTLLVGMERMLEGG</sequence>